<dbReference type="InterPro" id="IPR038770">
    <property type="entry name" value="Na+/solute_symporter_sf"/>
</dbReference>
<keyword evidence="9" id="KW-0630">Potassium</keyword>
<evidence type="ECO:0000256" key="5">
    <source>
        <dbReference type="ARBA" id="ARBA00022475"/>
    </source>
</evidence>
<dbReference type="PANTHER" id="PTHR46157">
    <property type="entry name" value="K(+) EFFLUX ANTIPORTER 3, CHLOROPLASTIC"/>
    <property type="match status" value="1"/>
</dbReference>
<dbReference type="Gene3D" id="3.40.50.720">
    <property type="entry name" value="NAD(P)-binding Rossmann-like Domain"/>
    <property type="match status" value="1"/>
</dbReference>
<dbReference type="Gene3D" id="1.20.1530.20">
    <property type="match status" value="1"/>
</dbReference>
<feature type="domain" description="RCK N-terminal" evidence="14">
    <location>
        <begin position="409"/>
        <end position="530"/>
    </location>
</feature>
<dbReference type="NCBIfam" id="TIGR00932">
    <property type="entry name" value="2a37"/>
    <property type="match status" value="1"/>
</dbReference>
<feature type="transmembrane region" description="Helical" evidence="13">
    <location>
        <begin position="191"/>
        <end position="210"/>
    </location>
</feature>
<comment type="subcellular location">
    <subcellularLocation>
        <location evidence="1">Cell inner membrane</location>
        <topology evidence="1">Multi-pass membrane protein</topology>
    </subcellularLocation>
</comment>
<comment type="caution">
    <text evidence="15">The sequence shown here is derived from an EMBL/GenBank/DDBJ whole genome shotgun (WGS) entry which is preliminary data.</text>
</comment>
<dbReference type="GO" id="GO:0005886">
    <property type="term" value="C:plasma membrane"/>
    <property type="evidence" value="ECO:0007669"/>
    <property type="project" value="UniProtKB-SubCell"/>
</dbReference>
<keyword evidence="8 13" id="KW-0812">Transmembrane</keyword>
<feature type="transmembrane region" description="Helical" evidence="13">
    <location>
        <begin position="366"/>
        <end position="385"/>
    </location>
</feature>
<evidence type="ECO:0000256" key="11">
    <source>
        <dbReference type="ARBA" id="ARBA00023065"/>
    </source>
</evidence>
<evidence type="ECO:0000313" key="16">
    <source>
        <dbReference type="Proteomes" id="UP000306196"/>
    </source>
</evidence>
<keyword evidence="3" id="KW-0813">Transport</keyword>
<dbReference type="OrthoDB" id="9793589at2"/>
<evidence type="ECO:0000256" key="9">
    <source>
        <dbReference type="ARBA" id="ARBA00022958"/>
    </source>
</evidence>
<evidence type="ECO:0000256" key="12">
    <source>
        <dbReference type="ARBA" id="ARBA00023136"/>
    </source>
</evidence>
<dbReference type="InterPro" id="IPR004771">
    <property type="entry name" value="K/H_exchanger"/>
</dbReference>
<sequence length="604" mass="65653">MHHSFLAQAFIYLLAAIIAVPVAKRLGLGSVLGYLIAGAAIGPFALQFIGDESGDVMHYAEFGVVMMMFVIGLELRPKLLWRLRGPILGTGGSQVLATAVIIAAATLLIGTTWKEAIAIGLILALSSTAIVLQSLAERGQLKTEAGKSAFAVLLFQDIAVIPILAILPILASRQIAATSDHHGPQLANWQHALLVLGAVALIVGGGRYLVRPIFRYIAATKLREVFTATALTLVIGIALLMQSVGLSPALGTFLAGVMLSDSEYRHELESDIEPFKGLLLGVFFIAVGASLDFALIAAQPIQIATWVTALILLKMLVLFTLARISRMPGQDISLFTLALAQGGEFCFVLLSFAHSNHVLSDTLTKPLTATVALSMAITPFLLMAHEKLLLPRLQRKENERPMDSIESEESQVIIAGFGRFGLTVGRLLRMSGLKATVLDLDSEQIDFLRQIGFKVFYGDASRVDMLTAAGADSAKLFVLAIDDEPKALEIVDTVKKHFPHLTIIARAADRTQTYEMIQRGVPHVYREASGTSLEMATKTLSLLGIPEAEAQRASQHFHELDEQSIHTMVEIWKEHEFGEVYITTARQQIAEMERLFRTDTAASR</sequence>
<evidence type="ECO:0000256" key="2">
    <source>
        <dbReference type="ARBA" id="ARBA00005551"/>
    </source>
</evidence>
<evidence type="ECO:0000256" key="3">
    <source>
        <dbReference type="ARBA" id="ARBA00022448"/>
    </source>
</evidence>
<dbReference type="EMBL" id="VAUV01000013">
    <property type="protein sequence ID" value="TLD69468.1"/>
    <property type="molecule type" value="Genomic_DNA"/>
</dbReference>
<evidence type="ECO:0000259" key="14">
    <source>
        <dbReference type="PROSITE" id="PS51201"/>
    </source>
</evidence>
<keyword evidence="6" id="KW-0997">Cell inner membrane</keyword>
<evidence type="ECO:0000313" key="15">
    <source>
        <dbReference type="EMBL" id="TLD69468.1"/>
    </source>
</evidence>
<dbReference type="Proteomes" id="UP000306196">
    <property type="component" value="Unassembled WGS sequence"/>
</dbReference>
<evidence type="ECO:0000256" key="4">
    <source>
        <dbReference type="ARBA" id="ARBA00022449"/>
    </source>
</evidence>
<accession>A0A5R8KAX5</accession>
<dbReference type="AlphaFoldDB" id="A0A5R8KAX5"/>
<comment type="similarity">
    <text evidence="2">Belongs to the monovalent cation:proton antiporter 2 (CPA2) transporter (TC 2.A.37) family.</text>
</comment>
<evidence type="ECO:0000256" key="8">
    <source>
        <dbReference type="ARBA" id="ARBA00022692"/>
    </source>
</evidence>
<dbReference type="GO" id="GO:0015297">
    <property type="term" value="F:antiporter activity"/>
    <property type="evidence" value="ECO:0007669"/>
    <property type="project" value="UniProtKB-KW"/>
</dbReference>
<dbReference type="SUPFAM" id="SSF51735">
    <property type="entry name" value="NAD(P)-binding Rossmann-fold domains"/>
    <property type="match status" value="1"/>
</dbReference>
<dbReference type="PROSITE" id="PS51201">
    <property type="entry name" value="RCK_N"/>
    <property type="match status" value="1"/>
</dbReference>
<feature type="transmembrane region" description="Helical" evidence="13">
    <location>
        <begin position="87"/>
        <end position="110"/>
    </location>
</feature>
<feature type="transmembrane region" description="Helical" evidence="13">
    <location>
        <begin position="303"/>
        <end position="322"/>
    </location>
</feature>
<evidence type="ECO:0000256" key="10">
    <source>
        <dbReference type="ARBA" id="ARBA00022989"/>
    </source>
</evidence>
<reference evidence="15 16" key="1">
    <citation type="submission" date="2019-05" db="EMBL/GenBank/DDBJ databases">
        <title>Verrucobacter flavum gen. nov., sp. nov. a new member of the family Verrucomicrobiaceae.</title>
        <authorList>
            <person name="Szuroczki S."/>
            <person name="Abbaszade G."/>
            <person name="Szabo A."/>
            <person name="Felfoldi T."/>
            <person name="Schumann P."/>
            <person name="Boka K."/>
            <person name="Keki Z."/>
            <person name="Toumi M."/>
            <person name="Toth E."/>
        </authorList>
    </citation>
    <scope>NUCLEOTIDE SEQUENCE [LARGE SCALE GENOMIC DNA]</scope>
    <source>
        <strain evidence="15 16">MG-N-17</strain>
    </source>
</reference>
<dbReference type="RefSeq" id="WP_138087611.1">
    <property type="nucleotide sequence ID" value="NZ_VAUV01000013.1"/>
</dbReference>
<dbReference type="InterPro" id="IPR036291">
    <property type="entry name" value="NAD(P)-bd_dom_sf"/>
</dbReference>
<evidence type="ECO:0000256" key="1">
    <source>
        <dbReference type="ARBA" id="ARBA00004429"/>
    </source>
</evidence>
<feature type="transmembrane region" description="Helical" evidence="13">
    <location>
        <begin position="31"/>
        <end position="50"/>
    </location>
</feature>
<organism evidence="15 16">
    <name type="scientific">Phragmitibacter flavus</name>
    <dbReference type="NCBI Taxonomy" id="2576071"/>
    <lineage>
        <taxon>Bacteria</taxon>
        <taxon>Pseudomonadati</taxon>
        <taxon>Verrucomicrobiota</taxon>
        <taxon>Verrucomicrobiia</taxon>
        <taxon>Verrucomicrobiales</taxon>
        <taxon>Verrucomicrobiaceae</taxon>
        <taxon>Phragmitibacter</taxon>
    </lineage>
</organism>
<dbReference type="FunFam" id="1.20.1530.20:FF:000001">
    <property type="entry name" value="Glutathione-regulated potassium-efflux system protein KefB"/>
    <property type="match status" value="1"/>
</dbReference>
<name>A0A5R8KAX5_9BACT</name>
<dbReference type="GO" id="GO:0008324">
    <property type="term" value="F:monoatomic cation transmembrane transporter activity"/>
    <property type="evidence" value="ECO:0007669"/>
    <property type="project" value="InterPro"/>
</dbReference>
<keyword evidence="16" id="KW-1185">Reference proteome</keyword>
<feature type="transmembrane region" description="Helical" evidence="13">
    <location>
        <begin position="148"/>
        <end position="171"/>
    </location>
</feature>
<keyword evidence="10 13" id="KW-1133">Transmembrane helix</keyword>
<feature type="transmembrane region" description="Helical" evidence="13">
    <location>
        <begin position="334"/>
        <end position="354"/>
    </location>
</feature>
<proteinExistence type="inferred from homology"/>
<evidence type="ECO:0000256" key="6">
    <source>
        <dbReference type="ARBA" id="ARBA00022519"/>
    </source>
</evidence>
<gene>
    <name evidence="15" type="ORF">FEM03_17660</name>
</gene>
<keyword evidence="4" id="KW-0050">Antiport</keyword>
<dbReference type="GO" id="GO:0006813">
    <property type="term" value="P:potassium ion transport"/>
    <property type="evidence" value="ECO:0007669"/>
    <property type="project" value="UniProtKB-KW"/>
</dbReference>
<feature type="transmembrane region" description="Helical" evidence="13">
    <location>
        <begin position="277"/>
        <end position="297"/>
    </location>
</feature>
<dbReference type="PANTHER" id="PTHR46157:SF4">
    <property type="entry name" value="K(+) EFFLUX ANTIPORTER 3, CHLOROPLASTIC"/>
    <property type="match status" value="1"/>
</dbReference>
<feature type="transmembrane region" description="Helical" evidence="13">
    <location>
        <begin position="56"/>
        <end position="75"/>
    </location>
</feature>
<keyword evidence="11" id="KW-0406">Ion transport</keyword>
<dbReference type="InterPro" id="IPR003148">
    <property type="entry name" value="RCK_N"/>
</dbReference>
<keyword evidence="12 13" id="KW-0472">Membrane</keyword>
<protein>
    <submittedName>
        <fullName evidence="15">Potassium transporter</fullName>
    </submittedName>
</protein>
<dbReference type="Pfam" id="PF02254">
    <property type="entry name" value="TrkA_N"/>
    <property type="match status" value="1"/>
</dbReference>
<evidence type="ECO:0000256" key="7">
    <source>
        <dbReference type="ARBA" id="ARBA00022538"/>
    </source>
</evidence>
<keyword evidence="7" id="KW-0633">Potassium transport</keyword>
<keyword evidence="5" id="KW-1003">Cell membrane</keyword>
<dbReference type="FunFam" id="3.40.50.720:FF:000036">
    <property type="entry name" value="Glutathione-regulated potassium-efflux system protein KefB"/>
    <property type="match status" value="1"/>
</dbReference>
<dbReference type="Pfam" id="PF00999">
    <property type="entry name" value="Na_H_Exchanger"/>
    <property type="match status" value="1"/>
</dbReference>
<feature type="transmembrane region" description="Helical" evidence="13">
    <location>
        <begin position="116"/>
        <end position="136"/>
    </location>
</feature>
<evidence type="ECO:0000256" key="13">
    <source>
        <dbReference type="SAM" id="Phobius"/>
    </source>
</evidence>
<dbReference type="GO" id="GO:1902600">
    <property type="term" value="P:proton transmembrane transport"/>
    <property type="evidence" value="ECO:0007669"/>
    <property type="project" value="InterPro"/>
</dbReference>
<dbReference type="InterPro" id="IPR006153">
    <property type="entry name" value="Cation/H_exchanger_TM"/>
</dbReference>
<feature type="transmembrane region" description="Helical" evidence="13">
    <location>
        <begin position="6"/>
        <end position="24"/>
    </location>
</feature>